<accession>A0A846MWU9</accession>
<gene>
    <name evidence="2" type="ORF">FHS83_001346</name>
</gene>
<proteinExistence type="predicted"/>
<organism evidence="2 3">
    <name type="scientific">Rhizomicrobium palustre</name>
    <dbReference type="NCBI Taxonomy" id="189966"/>
    <lineage>
        <taxon>Bacteria</taxon>
        <taxon>Pseudomonadati</taxon>
        <taxon>Pseudomonadota</taxon>
        <taxon>Alphaproteobacteria</taxon>
        <taxon>Micropepsales</taxon>
        <taxon>Micropepsaceae</taxon>
        <taxon>Rhizomicrobium</taxon>
    </lineage>
</organism>
<dbReference type="AlphaFoldDB" id="A0A846MWU9"/>
<protein>
    <submittedName>
        <fullName evidence="2">CelD/BcsL family acetyltransferase involved in cellulose biosynthesis</fullName>
    </submittedName>
</protein>
<dbReference type="InterPro" id="IPR016181">
    <property type="entry name" value="Acyl_CoA_acyltransferase"/>
</dbReference>
<dbReference type="GO" id="GO:0016740">
    <property type="term" value="F:transferase activity"/>
    <property type="evidence" value="ECO:0007669"/>
    <property type="project" value="UniProtKB-KW"/>
</dbReference>
<feature type="domain" description="BioF2-like acetyltransferase" evidence="1">
    <location>
        <begin position="124"/>
        <end position="260"/>
    </location>
</feature>
<evidence type="ECO:0000313" key="2">
    <source>
        <dbReference type="EMBL" id="NIK88028.1"/>
    </source>
</evidence>
<name>A0A846MWU9_9PROT</name>
<dbReference type="InterPro" id="IPR038740">
    <property type="entry name" value="BioF2-like_GNAT_dom"/>
</dbReference>
<sequence>MNFYATPAFLDAAAAVYFKDRSAAIEDVRIGEDVLRLLVVDGKTIVTRLLFLDYHQPLAPHEIRKPVRAGRYAQSVSRGVMEAEDWKPELFADQELAPYVDLTRFDSFAAYYEHLLSLHHGLVRDRERRARALIAKHGALSFTYDDTRPDVITKAAQWKGDQLREFGFPDIFENPQTLEFFAELRKRERLVCSSLRAGERLVSAWIGFVQEASWSGWVFAYDPSLRKYSVGHQLLIRMIEESFRRQHREFDFSAVAQDYKMFYATHGRLIGAIGKPTLKRATELYARKILRQHRPELFAAMLRAKSAVQAALRRRHPALVEVRG</sequence>
<keyword evidence="3" id="KW-1185">Reference proteome</keyword>
<evidence type="ECO:0000313" key="3">
    <source>
        <dbReference type="Proteomes" id="UP000570514"/>
    </source>
</evidence>
<dbReference type="RefSeq" id="WP_167082122.1">
    <property type="nucleotide sequence ID" value="NZ_BAAADC010000001.1"/>
</dbReference>
<dbReference type="Proteomes" id="UP000570514">
    <property type="component" value="Unassembled WGS sequence"/>
</dbReference>
<keyword evidence="2" id="KW-0808">Transferase</keyword>
<reference evidence="2 3" key="1">
    <citation type="submission" date="2020-03" db="EMBL/GenBank/DDBJ databases">
        <title>Genomic Encyclopedia of Type Strains, Phase IV (KMG-IV): sequencing the most valuable type-strain genomes for metagenomic binning, comparative biology and taxonomic classification.</title>
        <authorList>
            <person name="Goeker M."/>
        </authorList>
    </citation>
    <scope>NUCLEOTIDE SEQUENCE [LARGE SCALE GENOMIC DNA]</scope>
    <source>
        <strain evidence="2 3">DSM 19867</strain>
    </source>
</reference>
<dbReference type="Pfam" id="PF13480">
    <property type="entry name" value="Acetyltransf_6"/>
    <property type="match status" value="1"/>
</dbReference>
<dbReference type="SUPFAM" id="SSF55729">
    <property type="entry name" value="Acyl-CoA N-acyltransferases (Nat)"/>
    <property type="match status" value="1"/>
</dbReference>
<comment type="caution">
    <text evidence="2">The sequence shown here is derived from an EMBL/GenBank/DDBJ whole genome shotgun (WGS) entry which is preliminary data.</text>
</comment>
<dbReference type="EMBL" id="JAASRM010000001">
    <property type="protein sequence ID" value="NIK88028.1"/>
    <property type="molecule type" value="Genomic_DNA"/>
</dbReference>
<evidence type="ECO:0000259" key="1">
    <source>
        <dbReference type="Pfam" id="PF13480"/>
    </source>
</evidence>